<dbReference type="PROSITE" id="PS00463">
    <property type="entry name" value="ZN2_CY6_FUNGAL_1"/>
    <property type="match status" value="1"/>
</dbReference>
<feature type="compositionally biased region" description="Polar residues" evidence="7">
    <location>
        <begin position="325"/>
        <end position="336"/>
    </location>
</feature>
<dbReference type="InterPro" id="IPR036864">
    <property type="entry name" value="Zn2-C6_fun-type_DNA-bd_sf"/>
</dbReference>
<evidence type="ECO:0000259" key="9">
    <source>
        <dbReference type="PROSITE" id="PS50048"/>
    </source>
</evidence>
<dbReference type="EMBL" id="MU157845">
    <property type="protein sequence ID" value="KAF9529523.1"/>
    <property type="molecule type" value="Genomic_DNA"/>
</dbReference>
<reference evidence="10" key="1">
    <citation type="submission" date="2020-11" db="EMBL/GenBank/DDBJ databases">
        <authorList>
            <consortium name="DOE Joint Genome Institute"/>
            <person name="Ahrendt S."/>
            <person name="Riley R."/>
            <person name="Andreopoulos W."/>
            <person name="Labutti K."/>
            <person name="Pangilinan J."/>
            <person name="Ruiz-Duenas F.J."/>
            <person name="Barrasa J.M."/>
            <person name="Sanchez-Garcia M."/>
            <person name="Camarero S."/>
            <person name="Miyauchi S."/>
            <person name="Serrano A."/>
            <person name="Linde D."/>
            <person name="Babiker R."/>
            <person name="Drula E."/>
            <person name="Ayuso-Fernandez I."/>
            <person name="Pacheco R."/>
            <person name="Padilla G."/>
            <person name="Ferreira P."/>
            <person name="Barriuso J."/>
            <person name="Kellner H."/>
            <person name="Castanera R."/>
            <person name="Alfaro M."/>
            <person name="Ramirez L."/>
            <person name="Pisabarro A.G."/>
            <person name="Kuo A."/>
            <person name="Tritt A."/>
            <person name="Lipzen A."/>
            <person name="He G."/>
            <person name="Yan M."/>
            <person name="Ng V."/>
            <person name="Cullen D."/>
            <person name="Martin F."/>
            <person name="Rosso M.-N."/>
            <person name="Henrissat B."/>
            <person name="Hibbett D."/>
            <person name="Martinez A.T."/>
            <person name="Grigoriev I.V."/>
        </authorList>
    </citation>
    <scope>NUCLEOTIDE SEQUENCE</scope>
    <source>
        <strain evidence="10">CBS 506.95</strain>
    </source>
</reference>
<keyword evidence="4" id="KW-0238">DNA-binding</keyword>
<dbReference type="PROSITE" id="PS50048">
    <property type="entry name" value="ZN2_CY6_FUNGAL_2"/>
    <property type="match status" value="1"/>
</dbReference>
<proteinExistence type="predicted"/>
<feature type="compositionally biased region" description="Low complexity" evidence="7">
    <location>
        <begin position="280"/>
        <end position="299"/>
    </location>
</feature>
<keyword evidence="3" id="KW-0805">Transcription regulation</keyword>
<dbReference type="GO" id="GO:0005634">
    <property type="term" value="C:nucleus"/>
    <property type="evidence" value="ECO:0007669"/>
    <property type="project" value="TreeGrafter"/>
</dbReference>
<dbReference type="GO" id="GO:0008270">
    <property type="term" value="F:zinc ion binding"/>
    <property type="evidence" value="ECO:0007669"/>
    <property type="project" value="InterPro"/>
</dbReference>
<feature type="compositionally biased region" description="Polar residues" evidence="7">
    <location>
        <begin position="106"/>
        <end position="130"/>
    </location>
</feature>
<feature type="chain" id="PRO_5040298013" description="Zn(2)-C6 fungal-type domain-containing protein" evidence="8">
    <location>
        <begin position="23"/>
        <end position="470"/>
    </location>
</feature>
<evidence type="ECO:0000313" key="10">
    <source>
        <dbReference type="EMBL" id="KAF9529523.1"/>
    </source>
</evidence>
<name>A0A9P6EH45_9AGAR</name>
<keyword evidence="5" id="KW-0804">Transcription</keyword>
<dbReference type="PANTHER" id="PTHR31944:SF131">
    <property type="entry name" value="HEME-RESPONSIVE ZINC FINGER TRANSCRIPTION FACTOR HAP1"/>
    <property type="match status" value="1"/>
</dbReference>
<evidence type="ECO:0000313" key="11">
    <source>
        <dbReference type="Proteomes" id="UP000807306"/>
    </source>
</evidence>
<evidence type="ECO:0000256" key="4">
    <source>
        <dbReference type="ARBA" id="ARBA00023125"/>
    </source>
</evidence>
<accession>A0A9P6EH45</accession>
<dbReference type="OrthoDB" id="3362851at2759"/>
<feature type="compositionally biased region" description="Polar residues" evidence="7">
    <location>
        <begin position="367"/>
        <end position="383"/>
    </location>
</feature>
<evidence type="ECO:0000256" key="7">
    <source>
        <dbReference type="SAM" id="MobiDB-lite"/>
    </source>
</evidence>
<dbReference type="PANTHER" id="PTHR31944">
    <property type="entry name" value="HEME-RESPONSIVE ZINC FINGER TRANSCRIPTION FACTOR HAP1"/>
    <property type="match status" value="1"/>
</dbReference>
<keyword evidence="1" id="KW-0479">Metal-binding</keyword>
<feature type="compositionally biased region" description="Basic and acidic residues" evidence="7">
    <location>
        <begin position="453"/>
        <end position="470"/>
    </location>
</feature>
<feature type="region of interest" description="Disordered" evidence="7">
    <location>
        <begin position="38"/>
        <end position="160"/>
    </location>
</feature>
<comment type="caution">
    <text evidence="10">The sequence shown here is derived from an EMBL/GenBank/DDBJ whole genome shotgun (WGS) entry which is preliminary data.</text>
</comment>
<feature type="signal peptide" evidence="8">
    <location>
        <begin position="1"/>
        <end position="22"/>
    </location>
</feature>
<dbReference type="AlphaFoldDB" id="A0A9P6EH45"/>
<feature type="compositionally biased region" description="Low complexity" evidence="7">
    <location>
        <begin position="81"/>
        <end position="94"/>
    </location>
</feature>
<dbReference type="GO" id="GO:0001228">
    <property type="term" value="F:DNA-binding transcription activator activity, RNA polymerase II-specific"/>
    <property type="evidence" value="ECO:0007669"/>
    <property type="project" value="TreeGrafter"/>
</dbReference>
<evidence type="ECO:0000256" key="2">
    <source>
        <dbReference type="ARBA" id="ARBA00022833"/>
    </source>
</evidence>
<evidence type="ECO:0000256" key="1">
    <source>
        <dbReference type="ARBA" id="ARBA00022723"/>
    </source>
</evidence>
<evidence type="ECO:0000256" key="5">
    <source>
        <dbReference type="ARBA" id="ARBA00023163"/>
    </source>
</evidence>
<sequence length="470" mass="50724">MKVLFVPQLLLCPLVHLPGLSPVPVIVSADFAYMDAGRAPLSPGGGKRRRGSSSHETLPMIPTGHQHPHQQTTSLPSIRQLHPYLPPSSSSGLPHATNEAVPYPYTGSSSYAPHNPSAESGPSHSMSAGQRENLYGGGESEAEDPEHPSPPKKKRRRQALSCTECKRRKIKCDRTHPCTPCTRRGEEAGCQWHIVEPVDKYVTKAEFDDLKIRYEQLEAHVRRFFPLGTPATSGPMHPYYPLGVPPGIASVMSEPVAMAYGSGSPTNLNYSTALMPPPQQQHYQHPPESSSQSTQHQSSRYAKVDGSSSQSSARPMGMAAAGASPNMSAMVQSPQQIPRRRDSSTSKSSPSLSSAAVKASPLSLSSITSPFQPDPSSSHSQPKNFHAQTLILGERLRPETEDPLNKFTPLAVVPPQEISALLRPPTSPPDQSVAQRSHDPSNRSIVGSGSAARDSERDRAITGPRGSRDR</sequence>
<evidence type="ECO:0000256" key="6">
    <source>
        <dbReference type="ARBA" id="ARBA00023242"/>
    </source>
</evidence>
<dbReference type="SMART" id="SM00066">
    <property type="entry name" value="GAL4"/>
    <property type="match status" value="1"/>
</dbReference>
<dbReference type="InterPro" id="IPR001138">
    <property type="entry name" value="Zn2Cys6_DnaBD"/>
</dbReference>
<dbReference type="GO" id="GO:0000978">
    <property type="term" value="F:RNA polymerase II cis-regulatory region sequence-specific DNA binding"/>
    <property type="evidence" value="ECO:0007669"/>
    <property type="project" value="TreeGrafter"/>
</dbReference>
<dbReference type="Proteomes" id="UP000807306">
    <property type="component" value="Unassembled WGS sequence"/>
</dbReference>
<gene>
    <name evidence="10" type="ORF">CPB83DRAFT_834946</name>
</gene>
<feature type="compositionally biased region" description="Low complexity" evidence="7">
    <location>
        <begin position="345"/>
        <end position="366"/>
    </location>
</feature>
<dbReference type="SUPFAM" id="SSF57701">
    <property type="entry name" value="Zn2/Cys6 DNA-binding domain"/>
    <property type="match status" value="1"/>
</dbReference>
<protein>
    <recommendedName>
        <fullName evidence="9">Zn(2)-C6 fungal-type domain-containing protein</fullName>
    </recommendedName>
</protein>
<dbReference type="Gene3D" id="4.10.240.10">
    <property type="entry name" value="Zn(2)-C6 fungal-type DNA-binding domain"/>
    <property type="match status" value="1"/>
</dbReference>
<feature type="region of interest" description="Disordered" evidence="7">
    <location>
        <begin position="416"/>
        <end position="470"/>
    </location>
</feature>
<feature type="domain" description="Zn(2)-C6 fungal-type" evidence="9">
    <location>
        <begin position="161"/>
        <end position="192"/>
    </location>
</feature>
<keyword evidence="2" id="KW-0862">Zinc</keyword>
<keyword evidence="6" id="KW-0539">Nucleus</keyword>
<dbReference type="CDD" id="cd00067">
    <property type="entry name" value="GAL4"/>
    <property type="match status" value="1"/>
</dbReference>
<evidence type="ECO:0000256" key="8">
    <source>
        <dbReference type="SAM" id="SignalP"/>
    </source>
</evidence>
<keyword evidence="8" id="KW-0732">Signal</keyword>
<dbReference type="InterPro" id="IPR051430">
    <property type="entry name" value="Fungal_TF_Env_Response"/>
</dbReference>
<dbReference type="Pfam" id="PF00172">
    <property type="entry name" value="Zn_clus"/>
    <property type="match status" value="1"/>
</dbReference>
<feature type="region of interest" description="Disordered" evidence="7">
    <location>
        <begin position="269"/>
        <end position="383"/>
    </location>
</feature>
<evidence type="ECO:0000256" key="3">
    <source>
        <dbReference type="ARBA" id="ARBA00023015"/>
    </source>
</evidence>
<keyword evidence="11" id="KW-1185">Reference proteome</keyword>
<organism evidence="10 11">
    <name type="scientific">Crepidotus variabilis</name>
    <dbReference type="NCBI Taxonomy" id="179855"/>
    <lineage>
        <taxon>Eukaryota</taxon>
        <taxon>Fungi</taxon>
        <taxon>Dikarya</taxon>
        <taxon>Basidiomycota</taxon>
        <taxon>Agaricomycotina</taxon>
        <taxon>Agaricomycetes</taxon>
        <taxon>Agaricomycetidae</taxon>
        <taxon>Agaricales</taxon>
        <taxon>Agaricineae</taxon>
        <taxon>Crepidotaceae</taxon>
        <taxon>Crepidotus</taxon>
    </lineage>
</organism>